<sequence>MGFGSSGSSRFSLQNILNLVLRFLQIVFALAVVGLYAQDLNKADKVDKYSDSRWGFATAVAVLSAITALVYAILPLLMSSFTTAILFGWDAILFILWTAVFGLFGSMYINVDPGSDGGISRMKNAVWIDLINMLLWFVSAIVGGIGFWRWRKGSRSLHTGRATL</sequence>
<dbReference type="OrthoDB" id="5363290at2759"/>
<proteinExistence type="predicted"/>
<evidence type="ECO:0000256" key="4">
    <source>
        <dbReference type="ARBA" id="ARBA00023136"/>
    </source>
</evidence>
<reference evidence="8" key="1">
    <citation type="journal article" date="2014" name="BMC Genomics">
        <title>Genome characteristics reveal the impact of lichenization on lichen-forming fungus Endocarpon pusillum Hedwig (Verrucariales, Ascomycota).</title>
        <authorList>
            <person name="Wang Y.-Y."/>
            <person name="Liu B."/>
            <person name="Zhang X.-Y."/>
            <person name="Zhou Q.-M."/>
            <person name="Zhang T."/>
            <person name="Li H."/>
            <person name="Yu Y.-F."/>
            <person name="Zhang X.-L."/>
            <person name="Hao X.-Y."/>
            <person name="Wang M."/>
            <person name="Wang L."/>
            <person name="Wei J.-C."/>
        </authorList>
    </citation>
    <scope>NUCLEOTIDE SEQUENCE [LARGE SCALE GENOMIC DNA]</scope>
    <source>
        <strain evidence="8">Z07020 / HMAS-L-300199</strain>
    </source>
</reference>
<feature type="transmembrane region" description="Helical" evidence="5">
    <location>
        <begin position="84"/>
        <end position="105"/>
    </location>
</feature>
<dbReference type="Proteomes" id="UP000019373">
    <property type="component" value="Unassembled WGS sequence"/>
</dbReference>
<dbReference type="InterPro" id="IPR008253">
    <property type="entry name" value="Marvel"/>
</dbReference>
<dbReference type="GO" id="GO:0016020">
    <property type="term" value="C:membrane"/>
    <property type="evidence" value="ECO:0007669"/>
    <property type="project" value="UniProtKB-SubCell"/>
</dbReference>
<keyword evidence="3 5" id="KW-1133">Transmembrane helix</keyword>
<evidence type="ECO:0000256" key="2">
    <source>
        <dbReference type="ARBA" id="ARBA00022692"/>
    </source>
</evidence>
<dbReference type="OMA" id="CIRFLQF"/>
<dbReference type="GeneID" id="19241499"/>
<dbReference type="PANTHER" id="PTHR42083">
    <property type="entry name" value="MARVEL DOMAIN-CONTAINING PROTEIN"/>
    <property type="match status" value="1"/>
</dbReference>
<accession>U1GLJ3</accession>
<evidence type="ECO:0000259" key="6">
    <source>
        <dbReference type="Pfam" id="PF01284"/>
    </source>
</evidence>
<dbReference type="RefSeq" id="XP_007801269.1">
    <property type="nucleotide sequence ID" value="XM_007803078.1"/>
</dbReference>
<feature type="domain" description="MARVEL" evidence="6">
    <location>
        <begin position="18"/>
        <end position="142"/>
    </location>
</feature>
<dbReference type="PANTHER" id="PTHR42083:SF1">
    <property type="entry name" value="MARVEL DOMAIN-CONTAINING PROTEIN"/>
    <property type="match status" value="1"/>
</dbReference>
<evidence type="ECO:0000256" key="5">
    <source>
        <dbReference type="SAM" id="Phobius"/>
    </source>
</evidence>
<keyword evidence="8" id="KW-1185">Reference proteome</keyword>
<evidence type="ECO:0000313" key="7">
    <source>
        <dbReference type="EMBL" id="ERF73098.1"/>
    </source>
</evidence>
<evidence type="ECO:0000256" key="3">
    <source>
        <dbReference type="ARBA" id="ARBA00022989"/>
    </source>
</evidence>
<dbReference type="EMBL" id="KE720986">
    <property type="protein sequence ID" value="ERF73098.1"/>
    <property type="molecule type" value="Genomic_DNA"/>
</dbReference>
<feature type="transmembrane region" description="Helical" evidence="5">
    <location>
        <begin position="16"/>
        <end position="36"/>
    </location>
</feature>
<dbReference type="HOGENOM" id="CLU_096567_3_0_1"/>
<organism evidence="7 8">
    <name type="scientific">Endocarpon pusillum (strain Z07020 / HMAS-L-300199)</name>
    <name type="common">Lichen-forming fungus</name>
    <dbReference type="NCBI Taxonomy" id="1263415"/>
    <lineage>
        <taxon>Eukaryota</taxon>
        <taxon>Fungi</taxon>
        <taxon>Dikarya</taxon>
        <taxon>Ascomycota</taxon>
        <taxon>Pezizomycotina</taxon>
        <taxon>Eurotiomycetes</taxon>
        <taxon>Chaetothyriomycetidae</taxon>
        <taxon>Verrucariales</taxon>
        <taxon>Verrucariaceae</taxon>
        <taxon>Endocarpon</taxon>
    </lineage>
</organism>
<dbReference type="AlphaFoldDB" id="U1GLJ3"/>
<comment type="subcellular location">
    <subcellularLocation>
        <location evidence="1">Membrane</location>
        <topology evidence="1">Multi-pass membrane protein</topology>
    </subcellularLocation>
</comment>
<keyword evidence="2 5" id="KW-0812">Transmembrane</keyword>
<dbReference type="eggNOG" id="ENOG502SARD">
    <property type="taxonomic scope" value="Eukaryota"/>
</dbReference>
<evidence type="ECO:0000256" key="1">
    <source>
        <dbReference type="ARBA" id="ARBA00004141"/>
    </source>
</evidence>
<feature type="transmembrane region" description="Helical" evidence="5">
    <location>
        <begin position="125"/>
        <end position="148"/>
    </location>
</feature>
<dbReference type="Pfam" id="PF01284">
    <property type="entry name" value="MARVEL"/>
    <property type="match status" value="1"/>
</dbReference>
<feature type="transmembrane region" description="Helical" evidence="5">
    <location>
        <begin position="56"/>
        <end position="77"/>
    </location>
</feature>
<evidence type="ECO:0000313" key="8">
    <source>
        <dbReference type="Proteomes" id="UP000019373"/>
    </source>
</evidence>
<protein>
    <recommendedName>
        <fullName evidence="6">MARVEL domain-containing protein</fullName>
    </recommendedName>
</protein>
<name>U1GLJ3_ENDPU</name>
<gene>
    <name evidence="7" type="ORF">EPUS_06559</name>
</gene>
<keyword evidence="4 5" id="KW-0472">Membrane</keyword>